<sequence length="586" mass="67687">MNAETRKCQNCRNPFAIEPDDFAFYEKMAVPPPTWCPECRMVRRMMFRNERLLFRRKDDATGQEIFSEIPPQVSAKIYNKDYWWSDAWDPMSYGRDYDFSRPFFEQFRELFYTVPWPSRNISTAVHSDYCNNAIDLKNCYLCFNLGHAEDSAYLVDVVNQKNCFDVSSTTNAELCYDGMAVRDCYKTFFSITCEKCADVWLSRDCTGCSNCFGCANLRNKQYYIFNQPYTPEGYAAELGRILQGGSHKALEAAKQRAYEIWQSYPRKYMLSWHNTNVTGEWIALSKNAKYCFNATELENVAYGQNTVLGIQDAYDASTCGEKCELLYETEDIWMGCRNVKFSFNSWPAIQDAEYCAKCPSSSNLFGCVGLRNKSYCIFNKQYTREEYFALREKIIAHMNALPYTDAMGHIYRYGEFFPPEFSPFKYNETLAHDLFPLAKEEAIARGYGWRDAETRAYTVTMRAEDLPDKIGDTADSIIKEIIVCASCGKAYRIIQMELEFLRTMGIPLPRRCHDCRHMARNRLRNAPRFYTRTCQCAGVGNTGNTYQNQAQHAHGDTPCGAAFETSYASDRKEIIYCESCYNAEVA</sequence>
<dbReference type="STRING" id="1802279.A3B34_03595"/>
<reference evidence="1 2" key="1">
    <citation type="journal article" date="2016" name="Nat. Commun.">
        <title>Thousands of microbial genomes shed light on interconnected biogeochemical processes in an aquifer system.</title>
        <authorList>
            <person name="Anantharaman K."/>
            <person name="Brown C.T."/>
            <person name="Hug L.A."/>
            <person name="Sharon I."/>
            <person name="Castelle C.J."/>
            <person name="Probst A.J."/>
            <person name="Thomas B.C."/>
            <person name="Singh A."/>
            <person name="Wilkins M.J."/>
            <person name="Karaoz U."/>
            <person name="Brodie E.L."/>
            <person name="Williams K.H."/>
            <person name="Hubbard S.S."/>
            <person name="Banfield J.F."/>
        </authorList>
    </citation>
    <scope>NUCLEOTIDE SEQUENCE [LARGE SCALE GENOMIC DNA]</scope>
</reference>
<gene>
    <name evidence="1" type="ORF">A3B34_03595</name>
</gene>
<proteinExistence type="predicted"/>
<name>A0A1G2L5H5_9BACT</name>
<comment type="caution">
    <text evidence="1">The sequence shown here is derived from an EMBL/GenBank/DDBJ whole genome shotgun (WGS) entry which is preliminary data.</text>
</comment>
<accession>A0A1G2L5H5</accession>
<organism evidence="1 2">
    <name type="scientific">Candidatus Sungbacteria bacterium RIFCSPLOWO2_01_FULL_54_21</name>
    <dbReference type="NCBI Taxonomy" id="1802279"/>
    <lineage>
        <taxon>Bacteria</taxon>
        <taxon>Candidatus Sungiibacteriota</taxon>
    </lineage>
</organism>
<protein>
    <submittedName>
        <fullName evidence="1">Uncharacterized protein</fullName>
    </submittedName>
</protein>
<dbReference type="EMBL" id="MHQR01000030">
    <property type="protein sequence ID" value="OHA06915.1"/>
    <property type="molecule type" value="Genomic_DNA"/>
</dbReference>
<dbReference type="Proteomes" id="UP000176510">
    <property type="component" value="Unassembled WGS sequence"/>
</dbReference>
<evidence type="ECO:0000313" key="2">
    <source>
        <dbReference type="Proteomes" id="UP000176510"/>
    </source>
</evidence>
<evidence type="ECO:0000313" key="1">
    <source>
        <dbReference type="EMBL" id="OHA06915.1"/>
    </source>
</evidence>
<dbReference type="AlphaFoldDB" id="A0A1G2L5H5"/>